<gene>
    <name evidence="1" type="ORF">FHK98_07295</name>
</gene>
<proteinExistence type="predicted"/>
<dbReference type="EMBL" id="VDFG01000446">
    <property type="protein sequence ID" value="MBA4465488.1"/>
    <property type="molecule type" value="Genomic_DNA"/>
</dbReference>
<dbReference type="Proteomes" id="UP000538075">
    <property type="component" value="Unassembled WGS sequence"/>
</dbReference>
<evidence type="ECO:0000313" key="2">
    <source>
        <dbReference type="Proteomes" id="UP000538075"/>
    </source>
</evidence>
<protein>
    <submittedName>
        <fullName evidence="1">Uncharacterized protein</fullName>
    </submittedName>
</protein>
<reference evidence="1 2" key="1">
    <citation type="journal article" date="2020" name="J. Appl. Phycol.">
        <title>Morphological changes and genome evolution in Raphidiopsis raciborskii CS-506 after 23 years in culture.</title>
        <authorList>
            <person name="Willis A."/>
            <person name="Bent S.J."/>
            <person name="Jameson I.D."/>
        </authorList>
    </citation>
    <scope>NUCLEOTIDE SEQUENCE [LARGE SCALE GENOMIC DNA]</scope>
    <source>
        <strain evidence="1 2">CS-506_A</strain>
    </source>
</reference>
<comment type="caution">
    <text evidence="1">The sequence shown here is derived from an EMBL/GenBank/DDBJ whole genome shotgun (WGS) entry which is preliminary data.</text>
</comment>
<evidence type="ECO:0000313" key="1">
    <source>
        <dbReference type="EMBL" id="MBA4465488.1"/>
    </source>
</evidence>
<dbReference type="AlphaFoldDB" id="A0A838WFP8"/>
<accession>A0A838WFP8</accession>
<name>A0A838WFP8_9CYAN</name>
<organism evidence="1 2">
    <name type="scientific">Cylindrospermopsis raciborskii CS-506_A</name>
    <dbReference type="NCBI Taxonomy" id="2585140"/>
    <lineage>
        <taxon>Bacteria</taxon>
        <taxon>Bacillati</taxon>
        <taxon>Cyanobacteriota</taxon>
        <taxon>Cyanophyceae</taxon>
        <taxon>Nostocales</taxon>
        <taxon>Aphanizomenonaceae</taxon>
        <taxon>Cylindrospermopsis</taxon>
    </lineage>
</organism>
<sequence length="140" mass="15084">MTTISFPSGAVCIEQNNSNNYGYTITAHCSAATVSGESLSLKEFRGQLVSVPGSGGDKCEGQIELTLRDESNGVDVKYDVQLAENFFMRLITSNGSYIKSGAVEINRSSKEGGSFGRPRVFTMDMTINLSNLSFADAEDM</sequence>